<dbReference type="InterPro" id="IPR036249">
    <property type="entry name" value="Thioredoxin-like_sf"/>
</dbReference>
<evidence type="ECO:0000313" key="2">
    <source>
        <dbReference type="EMBL" id="CAG8581794.1"/>
    </source>
</evidence>
<accession>A0A9N9G3B5</accession>
<organism evidence="2 3">
    <name type="scientific">Acaulospora morrowiae</name>
    <dbReference type="NCBI Taxonomy" id="94023"/>
    <lineage>
        <taxon>Eukaryota</taxon>
        <taxon>Fungi</taxon>
        <taxon>Fungi incertae sedis</taxon>
        <taxon>Mucoromycota</taxon>
        <taxon>Glomeromycotina</taxon>
        <taxon>Glomeromycetes</taxon>
        <taxon>Diversisporales</taxon>
        <taxon>Acaulosporaceae</taxon>
        <taxon>Acaulospora</taxon>
    </lineage>
</organism>
<dbReference type="Proteomes" id="UP000789342">
    <property type="component" value="Unassembled WGS sequence"/>
</dbReference>
<dbReference type="OrthoDB" id="429967at2759"/>
<dbReference type="Pfam" id="PF05768">
    <property type="entry name" value="Glrx-like"/>
    <property type="match status" value="1"/>
</dbReference>
<dbReference type="PANTHER" id="PTHR33558">
    <property type="entry name" value="GLUTAREDOXIN-LIKE PROTEIN C5ORF63 HOMOLOG"/>
    <property type="match status" value="1"/>
</dbReference>
<dbReference type="SUPFAM" id="SSF52833">
    <property type="entry name" value="Thioredoxin-like"/>
    <property type="match status" value="1"/>
</dbReference>
<evidence type="ECO:0000256" key="1">
    <source>
        <dbReference type="RuleBase" id="RU363082"/>
    </source>
</evidence>
<name>A0A9N9G3B5_9GLOM</name>
<gene>
    <name evidence="2" type="ORF">AMORRO_LOCUS6941</name>
</gene>
<dbReference type="InterPro" id="IPR008554">
    <property type="entry name" value="Glutaredoxin-like"/>
</dbReference>
<comment type="caution">
    <text evidence="2">The sequence shown here is derived from an EMBL/GenBank/DDBJ whole genome shotgun (WGS) entry which is preliminary data.</text>
</comment>
<dbReference type="Gene3D" id="3.40.30.10">
    <property type="entry name" value="Glutaredoxin"/>
    <property type="match status" value="1"/>
</dbReference>
<reference evidence="2" key="1">
    <citation type="submission" date="2021-06" db="EMBL/GenBank/DDBJ databases">
        <authorList>
            <person name="Kallberg Y."/>
            <person name="Tangrot J."/>
            <person name="Rosling A."/>
        </authorList>
    </citation>
    <scope>NUCLEOTIDE SEQUENCE</scope>
    <source>
        <strain evidence="2">CL551</strain>
    </source>
</reference>
<dbReference type="InterPro" id="IPR052565">
    <property type="entry name" value="Glutaredoxin-like_YDR286C"/>
</dbReference>
<sequence length="99" mass="11724">MSTPARRIVLTLFTSKQCSLCVDAKHSIEQIPFELIHKDIKLPENFSWFQRYKYDIPILHLNNQFLFKHRVSSEKLETVLKKYLKNGIISKEDCDQEVV</sequence>
<dbReference type="AlphaFoldDB" id="A0A9N9G3B5"/>
<protein>
    <recommendedName>
        <fullName evidence="1">Glutaredoxin-like protein</fullName>
    </recommendedName>
</protein>
<dbReference type="PANTHER" id="PTHR33558:SF1">
    <property type="entry name" value="GLUTAREDOXIN-LIKE PROTEIN C5ORF63 HOMOLOG"/>
    <property type="match status" value="1"/>
</dbReference>
<proteinExistence type="inferred from homology"/>
<keyword evidence="1" id="KW-0249">Electron transport</keyword>
<keyword evidence="3" id="KW-1185">Reference proteome</keyword>
<evidence type="ECO:0000313" key="3">
    <source>
        <dbReference type="Proteomes" id="UP000789342"/>
    </source>
</evidence>
<comment type="similarity">
    <text evidence="1">Belongs to the glutaredoxin family.</text>
</comment>
<keyword evidence="1" id="KW-0813">Transport</keyword>
<dbReference type="EMBL" id="CAJVPV010004942">
    <property type="protein sequence ID" value="CAG8581794.1"/>
    <property type="molecule type" value="Genomic_DNA"/>
</dbReference>